<proteinExistence type="predicted"/>
<organism evidence="1 2">
    <name type="scientific">Paenibacillus polysaccharolyticus</name>
    <dbReference type="NCBI Taxonomy" id="582692"/>
    <lineage>
        <taxon>Bacteria</taxon>
        <taxon>Bacillati</taxon>
        <taxon>Bacillota</taxon>
        <taxon>Bacilli</taxon>
        <taxon>Bacillales</taxon>
        <taxon>Paenibacillaceae</taxon>
        <taxon>Paenibacillus</taxon>
    </lineage>
</organism>
<evidence type="ECO:0000313" key="2">
    <source>
        <dbReference type="Proteomes" id="UP000198538"/>
    </source>
</evidence>
<dbReference type="EMBL" id="FMVM01000011">
    <property type="protein sequence ID" value="SCY88227.1"/>
    <property type="molecule type" value="Genomic_DNA"/>
</dbReference>
<dbReference type="STRING" id="582692.SAMN05720606_11191"/>
<gene>
    <name evidence="1" type="ORF">SAMN05720606_11191</name>
</gene>
<evidence type="ECO:0000313" key="1">
    <source>
        <dbReference type="EMBL" id="SCY88227.1"/>
    </source>
</evidence>
<dbReference type="RefSeq" id="WP_090921949.1">
    <property type="nucleotide sequence ID" value="NZ_FMVM01000011.1"/>
</dbReference>
<dbReference type="Proteomes" id="UP000198538">
    <property type="component" value="Unassembled WGS sequence"/>
</dbReference>
<dbReference type="AlphaFoldDB" id="A0A1G5JIS5"/>
<keyword evidence="2" id="KW-1185">Reference proteome</keyword>
<reference evidence="2" key="1">
    <citation type="submission" date="2016-10" db="EMBL/GenBank/DDBJ databases">
        <authorList>
            <person name="Varghese N."/>
            <person name="Submissions S."/>
        </authorList>
    </citation>
    <scope>NUCLEOTIDE SEQUENCE [LARGE SCALE GENOMIC DNA]</scope>
    <source>
        <strain evidence="2">BL9</strain>
    </source>
</reference>
<protein>
    <submittedName>
        <fullName evidence="1">Uncharacterized protein</fullName>
    </submittedName>
</protein>
<name>A0A1G5JIS5_9BACL</name>
<accession>A0A1G5JIS5</accession>
<sequence length="374" mass="44744">MINEQYYEKLNQDAIDNYLFYKQEAEAKVHRREYTTSKRYDIMPFWSEREGQILGELSNERTDTYYEFDDQGRLLILACDDLIDGYTYVTYKDDLITTRTYVEDTLDGVKEYWLQGGHIYRSVEYLSRFNKINVEEYIYEGDLLVQVYQPQYENNEYYEHLVRTYFEYDNQGVLLRVLDGTQGVIYVRMADAEVQTLRETVKMELMLAVKQTIDTLCDSPSESSYCFLAIYLHDEVHAVYSPMFNPGWNEVREEQIEEKDEHDEYYYYGLWSSGDHPLNDQQELENHDLIQRLRTLIIYWRSRGDWFEEGKRLWQEVAYEINVTTNWPEYSKLTDNFVVFVEWEAMDIMNGDLHASIPASKLELLQLEDLAPNI</sequence>